<dbReference type="PIRSF" id="PIRSF019251">
    <property type="entry name" value="Rv0465c"/>
    <property type="match status" value="1"/>
</dbReference>
<dbReference type="InterPro" id="IPR018653">
    <property type="entry name" value="ScfR_C"/>
</dbReference>
<dbReference type="PROSITE" id="PS50943">
    <property type="entry name" value="HTH_CROC1"/>
    <property type="match status" value="1"/>
</dbReference>
<keyword evidence="7" id="KW-1185">Reference proteome</keyword>
<comment type="similarity">
    <text evidence="1">Belongs to the short-chain fatty acyl-CoA assimilation regulator (ScfR) family.</text>
</comment>
<dbReference type="InterPro" id="IPR026281">
    <property type="entry name" value="HTH_RamB"/>
</dbReference>
<dbReference type="Gene3D" id="1.10.260.40">
    <property type="entry name" value="lambda repressor-like DNA-binding domains"/>
    <property type="match status" value="1"/>
</dbReference>
<name>A0A097IE57_9CORY</name>
<keyword evidence="4" id="KW-0804">Transcription</keyword>
<dbReference type="KEGG" id="cdo:CDOO_03450"/>
<dbReference type="GO" id="GO:0005829">
    <property type="term" value="C:cytosol"/>
    <property type="evidence" value="ECO:0007669"/>
    <property type="project" value="TreeGrafter"/>
</dbReference>
<evidence type="ECO:0000259" key="5">
    <source>
        <dbReference type="PROSITE" id="PS50943"/>
    </source>
</evidence>
<evidence type="ECO:0000256" key="1">
    <source>
        <dbReference type="ARBA" id="ARBA00007227"/>
    </source>
</evidence>
<accession>A0A097IE57</accession>
<dbReference type="Proteomes" id="UP000029914">
    <property type="component" value="Chromosome"/>
</dbReference>
<evidence type="ECO:0000256" key="4">
    <source>
        <dbReference type="ARBA" id="ARBA00023163"/>
    </source>
</evidence>
<dbReference type="Pfam" id="PF01381">
    <property type="entry name" value="HTH_3"/>
    <property type="match status" value="1"/>
</dbReference>
<evidence type="ECO:0000256" key="3">
    <source>
        <dbReference type="ARBA" id="ARBA00023125"/>
    </source>
</evidence>
<gene>
    <name evidence="6" type="ORF">CDOO_03450</name>
</gene>
<keyword evidence="3" id="KW-0238">DNA-binding</keyword>
<dbReference type="STRING" id="558173.CDOO_03450"/>
<protein>
    <submittedName>
        <fullName evidence="6">MerR family transcriptional regulator</fullName>
    </submittedName>
</protein>
<dbReference type="EMBL" id="CP006764">
    <property type="protein sequence ID" value="AIT60407.1"/>
    <property type="molecule type" value="Genomic_DNA"/>
</dbReference>
<dbReference type="SMART" id="SM00530">
    <property type="entry name" value="HTH_XRE"/>
    <property type="match status" value="1"/>
</dbReference>
<evidence type="ECO:0000256" key="2">
    <source>
        <dbReference type="ARBA" id="ARBA00023015"/>
    </source>
</evidence>
<dbReference type="Pfam" id="PF06114">
    <property type="entry name" value="Peptidase_M78"/>
    <property type="match status" value="1"/>
</dbReference>
<keyword evidence="2" id="KW-0805">Transcription regulation</keyword>
<evidence type="ECO:0000313" key="6">
    <source>
        <dbReference type="EMBL" id="AIT60407.1"/>
    </source>
</evidence>
<dbReference type="OrthoDB" id="9810578at2"/>
<proteinExistence type="inferred from homology"/>
<sequence>MTKHFAGAKIRTLRRQHELTQTDMAARLGMSTSYLNQLENDQRPLTVAVLLSLTGTFDVDTSFFSGDREAATVAELAEAFPLVPGTELADLAARYPTLVDDLLTRTRETTGDGLNPYERVRDYFFDARNYIHELDTAAEELAGSLGRQQFRVSRLAALFDEKFGVTVRFHGPTDGPRRHFDHLNRELTLRTGLTEAQQCFQLALQYALTRHRDLLGELSAMLPDDGSRDLAALGLAQYFAGAVTMPYTEFLDYAEQVRYDIDLVAERFGTSFESTCHRLSTLQRPGSRGVPLFFIRTDRAGNISKRQSATRFHFSRRGGSCPLWVLHRAFETPSRITRQVAAMPDGHHYLWVARYVSGATSGFGRPRKEFAVALGCDLDQAHRLIYSDGLELTSQAATPIGPGCTACPRTSCPQRAFPATGHGIGVDFNVSHEAPYVTGS</sequence>
<dbReference type="InterPro" id="IPR001387">
    <property type="entry name" value="Cro/C1-type_HTH"/>
</dbReference>
<dbReference type="InterPro" id="IPR050807">
    <property type="entry name" value="TransReg_Diox_bact_type"/>
</dbReference>
<organism evidence="6 7">
    <name type="scientific">Corynebacterium doosanense CAU 212 = DSM 45436</name>
    <dbReference type="NCBI Taxonomy" id="558173"/>
    <lineage>
        <taxon>Bacteria</taxon>
        <taxon>Bacillati</taxon>
        <taxon>Actinomycetota</taxon>
        <taxon>Actinomycetes</taxon>
        <taxon>Mycobacteriales</taxon>
        <taxon>Corynebacteriaceae</taxon>
        <taxon>Corynebacterium</taxon>
    </lineage>
</organism>
<dbReference type="InterPro" id="IPR010359">
    <property type="entry name" value="IrrE_HExxH"/>
</dbReference>
<dbReference type="GO" id="GO:0003700">
    <property type="term" value="F:DNA-binding transcription factor activity"/>
    <property type="evidence" value="ECO:0007669"/>
    <property type="project" value="TreeGrafter"/>
</dbReference>
<reference evidence="6 7" key="1">
    <citation type="submission" date="2013-09" db="EMBL/GenBank/DDBJ databases">
        <title>Complete genome sequence of Corynebacterium doosanense CAU 212(T) (=DSM 45436(T)), isolated from activated sludge.</title>
        <authorList>
            <person name="Schaffert L."/>
            <person name="Albersmeier A."/>
            <person name="Kalinowski J."/>
            <person name="Ruckert C."/>
        </authorList>
    </citation>
    <scope>NUCLEOTIDE SEQUENCE [LARGE SCALE GENOMIC DNA]</scope>
    <source>
        <strain evidence="6 7">CAU 212</strain>
    </source>
</reference>
<dbReference type="PANTHER" id="PTHR46797">
    <property type="entry name" value="HTH-TYPE TRANSCRIPTIONAL REGULATOR"/>
    <property type="match status" value="1"/>
</dbReference>
<dbReference type="SUPFAM" id="SSF47413">
    <property type="entry name" value="lambda repressor-like DNA-binding domains"/>
    <property type="match status" value="1"/>
</dbReference>
<dbReference type="eggNOG" id="COG1396">
    <property type="taxonomic scope" value="Bacteria"/>
</dbReference>
<evidence type="ECO:0000313" key="7">
    <source>
        <dbReference type="Proteomes" id="UP000029914"/>
    </source>
</evidence>
<dbReference type="Pfam" id="PF09856">
    <property type="entry name" value="ScfRs"/>
    <property type="match status" value="1"/>
</dbReference>
<dbReference type="PANTHER" id="PTHR46797:SF23">
    <property type="entry name" value="HTH-TYPE TRANSCRIPTIONAL REGULATOR SUTR"/>
    <property type="match status" value="1"/>
</dbReference>
<dbReference type="AlphaFoldDB" id="A0A097IE57"/>
<dbReference type="CDD" id="cd00093">
    <property type="entry name" value="HTH_XRE"/>
    <property type="match status" value="1"/>
</dbReference>
<feature type="domain" description="HTH cro/C1-type" evidence="5">
    <location>
        <begin position="10"/>
        <end position="64"/>
    </location>
</feature>
<dbReference type="GO" id="GO:0003677">
    <property type="term" value="F:DNA binding"/>
    <property type="evidence" value="ECO:0007669"/>
    <property type="project" value="UniProtKB-KW"/>
</dbReference>
<dbReference type="RefSeq" id="WP_018021169.1">
    <property type="nucleotide sequence ID" value="NZ_AQUX01000002.1"/>
</dbReference>
<dbReference type="HOGENOM" id="CLU_046383_0_0_11"/>
<dbReference type="InterPro" id="IPR010982">
    <property type="entry name" value="Lambda_DNA-bd_dom_sf"/>
</dbReference>
<dbReference type="eggNOG" id="COG3800">
    <property type="taxonomic scope" value="Bacteria"/>
</dbReference>